<feature type="transmembrane region" description="Helical" evidence="8">
    <location>
        <begin position="80"/>
        <end position="102"/>
    </location>
</feature>
<dbReference type="GO" id="GO:0016020">
    <property type="term" value="C:membrane"/>
    <property type="evidence" value="ECO:0007669"/>
    <property type="project" value="UniProtKB-SubCell"/>
</dbReference>
<feature type="transmembrane region" description="Helical" evidence="8">
    <location>
        <begin position="425"/>
        <end position="445"/>
    </location>
</feature>
<reference evidence="10" key="1">
    <citation type="journal article" date="2020" name="mSystems">
        <title>Genome- and Community-Level Interaction Insights into Carbon Utilization and Element Cycling Functions of Hydrothermarchaeota in Hydrothermal Sediment.</title>
        <authorList>
            <person name="Zhou Z."/>
            <person name="Liu Y."/>
            <person name="Xu W."/>
            <person name="Pan J."/>
            <person name="Luo Z.H."/>
            <person name="Li M."/>
        </authorList>
    </citation>
    <scope>NUCLEOTIDE SEQUENCE</scope>
    <source>
        <strain evidence="10">SpSt-997</strain>
    </source>
</reference>
<dbReference type="InterPro" id="IPR017475">
    <property type="entry name" value="EPS_sugar_tfrase"/>
</dbReference>
<comment type="caution">
    <text evidence="10">The sequence shown here is derived from an EMBL/GenBank/DDBJ whole genome shotgun (WGS) entry which is preliminary data.</text>
</comment>
<comment type="similarity">
    <text evidence="2">Belongs to the bacterial sugar transferase family.</text>
</comment>
<keyword evidence="4 8" id="KW-0812">Transmembrane</keyword>
<dbReference type="AlphaFoldDB" id="A0A8J4H822"/>
<dbReference type="GO" id="GO:0016780">
    <property type="term" value="F:phosphotransferase activity, for other substituted phosphate groups"/>
    <property type="evidence" value="ECO:0007669"/>
    <property type="project" value="TreeGrafter"/>
</dbReference>
<evidence type="ECO:0000313" key="10">
    <source>
        <dbReference type="EMBL" id="HGC41657.1"/>
    </source>
</evidence>
<name>A0A8J4H822_9PROT</name>
<sequence length="451" mass="50531">MTKIFGHYMPFEMLLLWLVEATLSFILIAGLLISGATSITPLDGAPRVIDLAALLVLAVGLSGSAIGLYRLETLLQTRRLLINTFIAALIALPVTALLAALFHTNLLGLLTAEGPLSLPRILLAWVLCLLLTRFAFRFALRRDIFTRRILVVGGAGADTDRPLAPENSAFFTVSGQITDARRAALSAETLRRRKIWGIVITREARAVMPTEQLLLCKSAGIRIFSDVEFRERQFRRVDLDRLCPEWLVFAEGAFASRFGQATKRGFDLAVSAGMLLVTLPLMLLTALLIKLDSPGPVFYRQERVGLHGKTFMLLKFRSMRTDAEAAGPVWARTADPRVTRVGRFIRRTRIDELPQLLNVLRGEMSFVGPRPERPHFIAELARAIPRYHDRAFVKPGITGWAQVNFPYGASIEDARMKLAYDLYYISHRNLFLDFLILFSTVRVILLQEGSR</sequence>
<dbReference type="PANTHER" id="PTHR30576:SF0">
    <property type="entry name" value="UNDECAPRENYL-PHOSPHATE N-ACETYLGALACTOSAMINYL 1-PHOSPHATE TRANSFERASE-RELATED"/>
    <property type="match status" value="1"/>
</dbReference>
<evidence type="ECO:0000256" key="3">
    <source>
        <dbReference type="ARBA" id="ARBA00022679"/>
    </source>
</evidence>
<keyword evidence="5 8" id="KW-1133">Transmembrane helix</keyword>
<gene>
    <name evidence="10" type="ORF">ENY07_00295</name>
</gene>
<protein>
    <submittedName>
        <fullName evidence="10">TIGR03013 family PEP-CTERM/XrtA system glycosyltransferase</fullName>
    </submittedName>
</protein>
<dbReference type="Pfam" id="PF02397">
    <property type="entry name" value="Bac_transf"/>
    <property type="match status" value="1"/>
</dbReference>
<dbReference type="InterPro" id="IPR003362">
    <property type="entry name" value="Bact_transf"/>
</dbReference>
<dbReference type="PANTHER" id="PTHR30576">
    <property type="entry name" value="COLANIC BIOSYNTHESIS UDP-GLUCOSE LIPID CARRIER TRANSFERASE"/>
    <property type="match status" value="1"/>
</dbReference>
<evidence type="ECO:0000256" key="1">
    <source>
        <dbReference type="ARBA" id="ARBA00004141"/>
    </source>
</evidence>
<feature type="domain" description="Bacterial sugar transferase" evidence="9">
    <location>
        <begin position="263"/>
        <end position="445"/>
    </location>
</feature>
<proteinExistence type="inferred from homology"/>
<evidence type="ECO:0000256" key="2">
    <source>
        <dbReference type="ARBA" id="ARBA00006464"/>
    </source>
</evidence>
<accession>A0A8J4H822</accession>
<keyword evidence="6 8" id="KW-0472">Membrane</keyword>
<evidence type="ECO:0000256" key="4">
    <source>
        <dbReference type="ARBA" id="ARBA00022692"/>
    </source>
</evidence>
<evidence type="ECO:0000259" key="9">
    <source>
        <dbReference type="Pfam" id="PF02397"/>
    </source>
</evidence>
<keyword evidence="7" id="KW-0270">Exopolysaccharide synthesis</keyword>
<dbReference type="NCBIfam" id="TIGR03013">
    <property type="entry name" value="EpsB_2"/>
    <property type="match status" value="1"/>
</dbReference>
<evidence type="ECO:0000256" key="8">
    <source>
        <dbReference type="SAM" id="Phobius"/>
    </source>
</evidence>
<dbReference type="NCBIfam" id="TIGR03025">
    <property type="entry name" value="EPS_sugtrans"/>
    <property type="match status" value="1"/>
</dbReference>
<dbReference type="EMBL" id="DTQM01000003">
    <property type="protein sequence ID" value="HGC41657.1"/>
    <property type="molecule type" value="Genomic_DNA"/>
</dbReference>
<dbReference type="InterPro" id="IPR017464">
    <property type="entry name" value="Sugar_tfrase_EpsB_2"/>
</dbReference>
<organism evidence="10">
    <name type="scientific">Acidicaldus sp</name>
    <dbReference type="NCBI Taxonomy" id="1872105"/>
    <lineage>
        <taxon>Bacteria</taxon>
        <taxon>Pseudomonadati</taxon>
        <taxon>Pseudomonadota</taxon>
        <taxon>Alphaproteobacteria</taxon>
        <taxon>Acetobacterales</taxon>
        <taxon>Acetobacteraceae</taxon>
        <taxon>Acidicaldus</taxon>
    </lineage>
</organism>
<feature type="transmembrane region" description="Helical" evidence="8">
    <location>
        <begin position="48"/>
        <end position="68"/>
    </location>
</feature>
<evidence type="ECO:0000256" key="5">
    <source>
        <dbReference type="ARBA" id="ARBA00022989"/>
    </source>
</evidence>
<evidence type="ECO:0000256" key="7">
    <source>
        <dbReference type="ARBA" id="ARBA00023169"/>
    </source>
</evidence>
<feature type="transmembrane region" description="Helical" evidence="8">
    <location>
        <begin position="266"/>
        <end position="289"/>
    </location>
</feature>
<dbReference type="GO" id="GO:0000271">
    <property type="term" value="P:polysaccharide biosynthetic process"/>
    <property type="evidence" value="ECO:0007669"/>
    <property type="project" value="UniProtKB-KW"/>
</dbReference>
<feature type="transmembrane region" description="Helical" evidence="8">
    <location>
        <begin position="122"/>
        <end position="140"/>
    </location>
</feature>
<comment type="subcellular location">
    <subcellularLocation>
        <location evidence="1">Membrane</location>
        <topology evidence="1">Multi-pass membrane protein</topology>
    </subcellularLocation>
</comment>
<evidence type="ECO:0000256" key="6">
    <source>
        <dbReference type="ARBA" id="ARBA00023136"/>
    </source>
</evidence>
<keyword evidence="3" id="KW-0808">Transferase</keyword>